<dbReference type="PANTHER" id="PTHR24064">
    <property type="entry name" value="SOLUTE CARRIER FAMILY 22 MEMBER"/>
    <property type="match status" value="1"/>
</dbReference>
<keyword evidence="4 5" id="KW-0472">Membrane</keyword>
<gene>
    <name evidence="7" type="ORF">NEZAVI_LOCUS2294</name>
</gene>
<feature type="domain" description="Major facilitator superfamily (MFS) profile" evidence="6">
    <location>
        <begin position="1"/>
        <end position="167"/>
    </location>
</feature>
<dbReference type="GO" id="GO:0016020">
    <property type="term" value="C:membrane"/>
    <property type="evidence" value="ECO:0007669"/>
    <property type="project" value="UniProtKB-SubCell"/>
</dbReference>
<sequence>MVSGPSSAFANSYSMFIAFRLLIGVAGAGVYDTGYTILLELTVKNYRAYAGNIFNISFTLGIIFLPLAAYFTYNWRQLQLALSAPMVLLVIHCWFLPESPRWLITSGKLEKAVNIIGTICRQDSNEPDKPTQVYFELFFFFFQLWKYFSFFFSFRADLIHSTAIHFF</sequence>
<dbReference type="Pfam" id="PF00083">
    <property type="entry name" value="Sugar_tr"/>
    <property type="match status" value="1"/>
</dbReference>
<dbReference type="Gene3D" id="1.20.1250.20">
    <property type="entry name" value="MFS general substrate transporter like domains"/>
    <property type="match status" value="1"/>
</dbReference>
<comment type="subcellular location">
    <subcellularLocation>
        <location evidence="1">Membrane</location>
        <topology evidence="1">Multi-pass membrane protein</topology>
    </subcellularLocation>
</comment>
<protein>
    <recommendedName>
        <fullName evidence="6">Major facilitator superfamily (MFS) profile domain-containing protein</fullName>
    </recommendedName>
</protein>
<dbReference type="PROSITE" id="PS50850">
    <property type="entry name" value="MFS"/>
    <property type="match status" value="1"/>
</dbReference>
<proteinExistence type="predicted"/>
<keyword evidence="3 5" id="KW-1133">Transmembrane helix</keyword>
<evidence type="ECO:0000256" key="5">
    <source>
        <dbReference type="SAM" id="Phobius"/>
    </source>
</evidence>
<dbReference type="InterPro" id="IPR036259">
    <property type="entry name" value="MFS_trans_sf"/>
</dbReference>
<dbReference type="AlphaFoldDB" id="A0A9P0H2M1"/>
<keyword evidence="2 5" id="KW-0812">Transmembrane</keyword>
<feature type="transmembrane region" description="Helical" evidence="5">
    <location>
        <begin position="51"/>
        <end position="73"/>
    </location>
</feature>
<name>A0A9P0H2M1_NEZVI</name>
<evidence type="ECO:0000259" key="6">
    <source>
        <dbReference type="PROSITE" id="PS50850"/>
    </source>
</evidence>
<evidence type="ECO:0000256" key="4">
    <source>
        <dbReference type="ARBA" id="ARBA00023136"/>
    </source>
</evidence>
<dbReference type="InterPro" id="IPR005828">
    <property type="entry name" value="MFS_sugar_transport-like"/>
</dbReference>
<feature type="transmembrane region" description="Helical" evidence="5">
    <location>
        <begin position="12"/>
        <end position="31"/>
    </location>
</feature>
<dbReference type="EMBL" id="OV725077">
    <property type="protein sequence ID" value="CAH1391245.1"/>
    <property type="molecule type" value="Genomic_DNA"/>
</dbReference>
<feature type="transmembrane region" description="Helical" evidence="5">
    <location>
        <begin position="133"/>
        <end position="154"/>
    </location>
</feature>
<accession>A0A9P0H2M1</accession>
<reference evidence="7" key="1">
    <citation type="submission" date="2022-01" db="EMBL/GenBank/DDBJ databases">
        <authorList>
            <person name="King R."/>
        </authorList>
    </citation>
    <scope>NUCLEOTIDE SEQUENCE</scope>
</reference>
<dbReference type="InterPro" id="IPR020846">
    <property type="entry name" value="MFS_dom"/>
</dbReference>
<keyword evidence="8" id="KW-1185">Reference proteome</keyword>
<organism evidence="7 8">
    <name type="scientific">Nezara viridula</name>
    <name type="common">Southern green stink bug</name>
    <name type="synonym">Cimex viridulus</name>
    <dbReference type="NCBI Taxonomy" id="85310"/>
    <lineage>
        <taxon>Eukaryota</taxon>
        <taxon>Metazoa</taxon>
        <taxon>Ecdysozoa</taxon>
        <taxon>Arthropoda</taxon>
        <taxon>Hexapoda</taxon>
        <taxon>Insecta</taxon>
        <taxon>Pterygota</taxon>
        <taxon>Neoptera</taxon>
        <taxon>Paraneoptera</taxon>
        <taxon>Hemiptera</taxon>
        <taxon>Heteroptera</taxon>
        <taxon>Panheteroptera</taxon>
        <taxon>Pentatomomorpha</taxon>
        <taxon>Pentatomoidea</taxon>
        <taxon>Pentatomidae</taxon>
        <taxon>Pentatominae</taxon>
        <taxon>Nezara</taxon>
    </lineage>
</organism>
<evidence type="ECO:0000313" key="7">
    <source>
        <dbReference type="EMBL" id="CAH1391245.1"/>
    </source>
</evidence>
<dbReference type="SUPFAM" id="SSF103473">
    <property type="entry name" value="MFS general substrate transporter"/>
    <property type="match status" value="1"/>
</dbReference>
<dbReference type="OrthoDB" id="2544694at2759"/>
<evidence type="ECO:0000313" key="8">
    <source>
        <dbReference type="Proteomes" id="UP001152798"/>
    </source>
</evidence>
<evidence type="ECO:0000256" key="3">
    <source>
        <dbReference type="ARBA" id="ARBA00022989"/>
    </source>
</evidence>
<evidence type="ECO:0000256" key="2">
    <source>
        <dbReference type="ARBA" id="ARBA00022692"/>
    </source>
</evidence>
<dbReference type="GO" id="GO:0022857">
    <property type="term" value="F:transmembrane transporter activity"/>
    <property type="evidence" value="ECO:0007669"/>
    <property type="project" value="InterPro"/>
</dbReference>
<evidence type="ECO:0000256" key="1">
    <source>
        <dbReference type="ARBA" id="ARBA00004141"/>
    </source>
</evidence>
<dbReference type="Proteomes" id="UP001152798">
    <property type="component" value="Chromosome 1"/>
</dbReference>